<dbReference type="PANTHER" id="PTHR43798:SF29">
    <property type="entry name" value="AB HYDROLASE-1 DOMAIN-CONTAINING PROTEIN"/>
    <property type="match status" value="1"/>
</dbReference>
<evidence type="ECO:0000259" key="1">
    <source>
        <dbReference type="Pfam" id="PF12697"/>
    </source>
</evidence>
<evidence type="ECO:0000313" key="3">
    <source>
        <dbReference type="Proteomes" id="UP001239522"/>
    </source>
</evidence>
<keyword evidence="2" id="KW-0378">Hydrolase</keyword>
<feature type="domain" description="AB hydrolase-1" evidence="1">
    <location>
        <begin position="14"/>
        <end position="232"/>
    </location>
</feature>
<dbReference type="GO" id="GO:0016787">
    <property type="term" value="F:hydrolase activity"/>
    <property type="evidence" value="ECO:0007669"/>
    <property type="project" value="UniProtKB-KW"/>
</dbReference>
<dbReference type="InterPro" id="IPR000073">
    <property type="entry name" value="AB_hydrolase_1"/>
</dbReference>
<dbReference type="Pfam" id="PF12697">
    <property type="entry name" value="Abhydrolase_6"/>
    <property type="match status" value="1"/>
</dbReference>
<accession>A0ABY9HL03</accession>
<organism evidence="2 3">
    <name type="scientific">Streptomyces castrisilvae</name>
    <dbReference type="NCBI Taxonomy" id="3033811"/>
    <lineage>
        <taxon>Bacteria</taxon>
        <taxon>Bacillati</taxon>
        <taxon>Actinomycetota</taxon>
        <taxon>Actinomycetes</taxon>
        <taxon>Kitasatosporales</taxon>
        <taxon>Streptomycetaceae</taxon>
        <taxon>Streptomyces</taxon>
    </lineage>
</organism>
<dbReference type="PANTHER" id="PTHR43798">
    <property type="entry name" value="MONOACYLGLYCEROL LIPASE"/>
    <property type="match status" value="1"/>
</dbReference>
<gene>
    <name evidence="2" type="ORF">P8A18_17920</name>
</gene>
<dbReference type="SUPFAM" id="SSF53474">
    <property type="entry name" value="alpha/beta-Hydrolases"/>
    <property type="match status" value="1"/>
</dbReference>
<proteinExistence type="predicted"/>
<dbReference type="InterPro" id="IPR029058">
    <property type="entry name" value="AB_hydrolase_fold"/>
</dbReference>
<evidence type="ECO:0000313" key="2">
    <source>
        <dbReference type="EMBL" id="WLQ35192.1"/>
    </source>
</evidence>
<dbReference type="Proteomes" id="UP001239522">
    <property type="component" value="Chromosome"/>
</dbReference>
<protein>
    <submittedName>
        <fullName evidence="2">Alpha/beta hydrolase</fullName>
    </submittedName>
</protein>
<dbReference type="InterPro" id="IPR050266">
    <property type="entry name" value="AB_hydrolase_sf"/>
</dbReference>
<keyword evidence="3" id="KW-1185">Reference proteome</keyword>
<dbReference type="Gene3D" id="3.40.50.1820">
    <property type="entry name" value="alpha/beta hydrolase"/>
    <property type="match status" value="1"/>
</dbReference>
<name>A0ABY9HL03_9ACTN</name>
<reference evidence="2 3" key="1">
    <citation type="submission" date="2023-03" db="EMBL/GenBank/DDBJ databases">
        <title>Isolation and description of six Streptomyces strains from soil environments, able to metabolize different microbial glucans.</title>
        <authorList>
            <person name="Widen T."/>
            <person name="Larsbrink J."/>
        </authorList>
    </citation>
    <scope>NUCLEOTIDE SEQUENCE [LARGE SCALE GENOMIC DNA]</scope>
    <source>
        <strain evidence="2 3">Mut1</strain>
    </source>
</reference>
<dbReference type="EMBL" id="CP120997">
    <property type="protein sequence ID" value="WLQ35192.1"/>
    <property type="molecule type" value="Genomic_DNA"/>
</dbReference>
<dbReference type="PRINTS" id="PR00111">
    <property type="entry name" value="ABHYDROLASE"/>
</dbReference>
<sequence>MSGTDVPRPSAVPVVLLPGMLCSGLLWRAQTERLERLTEVRTVTLTGDSIEAMADDVLSLPCPRFALAGLSLGGIVAMAVARRAPERITRLALLSTSARPPRPEQRAGWDAMAQRTKAGEFDRITPESLLPHLLHPAHAGDPVLRGTVLEMADRTGPDVFLRQLAAQHSRTDLRPGLREVRCPTLVVAGEDDPLAPLAAHREIADAVAGARLETLPATGHLTPLERPAEVTELLVRWLTDEAMGIRDAGC</sequence>
<dbReference type="RefSeq" id="WP_306055848.1">
    <property type="nucleotide sequence ID" value="NZ_CP120997.1"/>
</dbReference>